<proteinExistence type="predicted"/>
<keyword evidence="3" id="KW-1185">Reference proteome</keyword>
<dbReference type="EnsemblPlants" id="OBART02G20220.4">
    <property type="protein sequence ID" value="OBART02G20220.4"/>
    <property type="gene ID" value="OBART02G20220"/>
</dbReference>
<feature type="transmembrane region" description="Helical" evidence="1">
    <location>
        <begin position="6"/>
        <end position="25"/>
    </location>
</feature>
<keyword evidence="1" id="KW-0812">Transmembrane</keyword>
<dbReference type="Proteomes" id="UP000026960">
    <property type="component" value="Chromosome 2"/>
</dbReference>
<reference evidence="2" key="1">
    <citation type="journal article" date="2009" name="Rice">
        <title>De Novo Next Generation Sequencing of Plant Genomes.</title>
        <authorList>
            <person name="Rounsley S."/>
            <person name="Marri P.R."/>
            <person name="Yu Y."/>
            <person name="He R."/>
            <person name="Sisneros N."/>
            <person name="Goicoechea J.L."/>
            <person name="Lee S.J."/>
            <person name="Angelova A."/>
            <person name="Kudrna D."/>
            <person name="Luo M."/>
            <person name="Affourtit J."/>
            <person name="Desany B."/>
            <person name="Knight J."/>
            <person name="Niazi F."/>
            <person name="Egholm M."/>
            <person name="Wing R.A."/>
        </authorList>
    </citation>
    <scope>NUCLEOTIDE SEQUENCE [LARGE SCALE GENOMIC DNA]</scope>
    <source>
        <strain evidence="2">cv. IRGC 105608</strain>
    </source>
</reference>
<reference evidence="2" key="2">
    <citation type="submission" date="2015-03" db="UniProtKB">
        <authorList>
            <consortium name="EnsemblPlants"/>
        </authorList>
    </citation>
    <scope>IDENTIFICATION</scope>
</reference>
<evidence type="ECO:0000256" key="1">
    <source>
        <dbReference type="SAM" id="Phobius"/>
    </source>
</evidence>
<evidence type="ECO:0000313" key="3">
    <source>
        <dbReference type="Proteomes" id="UP000026960"/>
    </source>
</evidence>
<sequence length="66" mass="7527">MATLVVVGSNSSLVFHTFMMLWWLVPYHEAFKCRVGCDFVFYPVPATYHGFEKCPNLILADRLSGL</sequence>
<dbReference type="HOGENOM" id="CLU_2835171_0_0_1"/>
<name>A0A0D3F6A5_9ORYZ</name>
<evidence type="ECO:0000313" key="2">
    <source>
        <dbReference type="EnsemblPlants" id="OBART02G20220.4"/>
    </source>
</evidence>
<protein>
    <submittedName>
        <fullName evidence="2">Uncharacterized protein</fullName>
    </submittedName>
</protein>
<organism evidence="2">
    <name type="scientific">Oryza barthii</name>
    <dbReference type="NCBI Taxonomy" id="65489"/>
    <lineage>
        <taxon>Eukaryota</taxon>
        <taxon>Viridiplantae</taxon>
        <taxon>Streptophyta</taxon>
        <taxon>Embryophyta</taxon>
        <taxon>Tracheophyta</taxon>
        <taxon>Spermatophyta</taxon>
        <taxon>Magnoliopsida</taxon>
        <taxon>Liliopsida</taxon>
        <taxon>Poales</taxon>
        <taxon>Poaceae</taxon>
        <taxon>BOP clade</taxon>
        <taxon>Oryzoideae</taxon>
        <taxon>Oryzeae</taxon>
        <taxon>Oryzinae</taxon>
        <taxon>Oryza</taxon>
    </lineage>
</organism>
<keyword evidence="1" id="KW-1133">Transmembrane helix</keyword>
<accession>A0A0D3F6A5</accession>
<dbReference type="Gramene" id="OBART02G20220.4">
    <property type="protein sequence ID" value="OBART02G20220.4"/>
    <property type="gene ID" value="OBART02G20220"/>
</dbReference>
<dbReference type="AlphaFoldDB" id="A0A0D3F6A5"/>
<keyword evidence="1" id="KW-0472">Membrane</keyword>